<dbReference type="PANTHER" id="PTHR21358:SF4">
    <property type="entry name" value="PROTEIN MAELSTROM HOMOLOG"/>
    <property type="match status" value="1"/>
</dbReference>
<evidence type="ECO:0000256" key="1">
    <source>
        <dbReference type="ARBA" id="ARBA00004123"/>
    </source>
</evidence>
<dbReference type="PANTHER" id="PTHR21358">
    <property type="entry name" value="PROTEIN MAELSTROM HOMOLOG"/>
    <property type="match status" value="1"/>
</dbReference>
<reference evidence="10 11" key="1">
    <citation type="journal article" date="2018" name="Gigascience">
        <title>Genomes of trombidid mites reveal novel predicted allergens and laterally-transferred genes associated with secondary metabolism.</title>
        <authorList>
            <person name="Dong X."/>
            <person name="Chaisiri K."/>
            <person name="Xia D."/>
            <person name="Armstrong S.D."/>
            <person name="Fang Y."/>
            <person name="Donnelly M.J."/>
            <person name="Kadowaki T."/>
            <person name="McGarry J.W."/>
            <person name="Darby A.C."/>
            <person name="Makepeace B.L."/>
        </authorList>
    </citation>
    <scope>NUCLEOTIDE SEQUENCE [LARGE SCALE GENOMIC DNA]</scope>
    <source>
        <strain evidence="10">UoL-UT</strain>
    </source>
</reference>
<keyword evidence="11" id="KW-1185">Reference proteome</keyword>
<dbReference type="GO" id="GO:0043186">
    <property type="term" value="C:P granule"/>
    <property type="evidence" value="ECO:0007669"/>
    <property type="project" value="TreeGrafter"/>
</dbReference>
<name>A0A443SIV8_9ACAR</name>
<protein>
    <recommendedName>
        <fullName evidence="9">Maelstrom domain-containing protein</fullName>
    </recommendedName>
</protein>
<keyword evidence="8" id="KW-0539">Nucleus</keyword>
<dbReference type="GO" id="GO:0007140">
    <property type="term" value="P:male meiotic nuclear division"/>
    <property type="evidence" value="ECO:0007669"/>
    <property type="project" value="TreeGrafter"/>
</dbReference>
<dbReference type="GO" id="GO:0060964">
    <property type="term" value="P:regulation of miRNA-mediated gene silencing"/>
    <property type="evidence" value="ECO:0007669"/>
    <property type="project" value="InterPro"/>
</dbReference>
<sequence>MGRKGKQAKHTPLSADLLGFKSAVETRNVYDSNSVAQSQEVSFCANDYTGFRFLNSQIIKEIGVRQPKEKIIQWLKEREFFFIDFNLMCVREDNKSHRFYYPCELGLVKYSMINGIIDEFHTFIDCGDIPVGYFREAFENEANHRIPITDRIELKQLCSYSNEKIVEKLIQLITKSC</sequence>
<evidence type="ECO:0000256" key="7">
    <source>
        <dbReference type="ARBA" id="ARBA00023158"/>
    </source>
</evidence>
<feature type="domain" description="Maelstrom" evidence="9">
    <location>
        <begin position="98"/>
        <end position="151"/>
    </location>
</feature>
<dbReference type="GO" id="GO:0007283">
    <property type="term" value="P:spermatogenesis"/>
    <property type="evidence" value="ECO:0007669"/>
    <property type="project" value="TreeGrafter"/>
</dbReference>
<dbReference type="InterPro" id="IPR024970">
    <property type="entry name" value="Maelstrom"/>
</dbReference>
<dbReference type="InterPro" id="IPR039259">
    <property type="entry name" value="Protein_maelstrom"/>
</dbReference>
<evidence type="ECO:0000256" key="5">
    <source>
        <dbReference type="ARBA" id="ARBA00022782"/>
    </source>
</evidence>
<dbReference type="Proteomes" id="UP000288716">
    <property type="component" value="Unassembled WGS sequence"/>
</dbReference>
<comment type="caution">
    <text evidence="10">The sequence shown here is derived from an EMBL/GenBank/DDBJ whole genome shotgun (WGS) entry which is preliminary data.</text>
</comment>
<keyword evidence="7" id="KW-0943">RNA-mediated gene silencing</keyword>
<dbReference type="EMBL" id="NCKV01002007">
    <property type="protein sequence ID" value="RWS27448.1"/>
    <property type="molecule type" value="Genomic_DNA"/>
</dbReference>
<evidence type="ECO:0000313" key="10">
    <source>
        <dbReference type="EMBL" id="RWS27448.1"/>
    </source>
</evidence>
<evidence type="ECO:0000256" key="2">
    <source>
        <dbReference type="ARBA" id="ARBA00004496"/>
    </source>
</evidence>
<gene>
    <name evidence="10" type="ORF">B4U80_05317</name>
</gene>
<organism evidence="10 11">
    <name type="scientific">Leptotrombidium deliense</name>
    <dbReference type="NCBI Taxonomy" id="299467"/>
    <lineage>
        <taxon>Eukaryota</taxon>
        <taxon>Metazoa</taxon>
        <taxon>Ecdysozoa</taxon>
        <taxon>Arthropoda</taxon>
        <taxon>Chelicerata</taxon>
        <taxon>Arachnida</taxon>
        <taxon>Acari</taxon>
        <taxon>Acariformes</taxon>
        <taxon>Trombidiformes</taxon>
        <taxon>Prostigmata</taxon>
        <taxon>Anystina</taxon>
        <taxon>Parasitengona</taxon>
        <taxon>Trombiculoidea</taxon>
        <taxon>Trombiculidae</taxon>
        <taxon>Leptotrombidium</taxon>
    </lineage>
</organism>
<dbReference type="Pfam" id="PF13017">
    <property type="entry name" value="Maelstrom"/>
    <property type="match status" value="1"/>
</dbReference>
<evidence type="ECO:0000256" key="6">
    <source>
        <dbReference type="ARBA" id="ARBA00023125"/>
    </source>
</evidence>
<evidence type="ECO:0000256" key="8">
    <source>
        <dbReference type="ARBA" id="ARBA00023242"/>
    </source>
</evidence>
<comment type="similarity">
    <text evidence="3">Belongs to the maelstrom family.</text>
</comment>
<proteinExistence type="inferred from homology"/>
<evidence type="ECO:0000259" key="9">
    <source>
        <dbReference type="Pfam" id="PF13017"/>
    </source>
</evidence>
<dbReference type="VEuPathDB" id="VectorBase:LDEU004592"/>
<keyword evidence="6" id="KW-0238">DNA-binding</keyword>
<dbReference type="GO" id="GO:0030154">
    <property type="term" value="P:cell differentiation"/>
    <property type="evidence" value="ECO:0007669"/>
    <property type="project" value="UniProtKB-KW"/>
</dbReference>
<keyword evidence="5" id="KW-0221">Differentiation</keyword>
<evidence type="ECO:0000313" key="11">
    <source>
        <dbReference type="Proteomes" id="UP000288716"/>
    </source>
</evidence>
<evidence type="ECO:0000256" key="3">
    <source>
        <dbReference type="ARBA" id="ARBA00007057"/>
    </source>
</evidence>
<dbReference type="AlphaFoldDB" id="A0A443SIV8"/>
<dbReference type="OrthoDB" id="24555at2759"/>
<accession>A0A443SIV8</accession>
<dbReference type="GO" id="GO:0034587">
    <property type="term" value="P:piRNA processing"/>
    <property type="evidence" value="ECO:0007669"/>
    <property type="project" value="TreeGrafter"/>
</dbReference>
<evidence type="ECO:0000256" key="4">
    <source>
        <dbReference type="ARBA" id="ARBA00022490"/>
    </source>
</evidence>
<dbReference type="GO" id="GO:0005634">
    <property type="term" value="C:nucleus"/>
    <property type="evidence" value="ECO:0007669"/>
    <property type="project" value="UniProtKB-SubCell"/>
</dbReference>
<dbReference type="GO" id="GO:0043565">
    <property type="term" value="F:sequence-specific DNA binding"/>
    <property type="evidence" value="ECO:0007669"/>
    <property type="project" value="TreeGrafter"/>
</dbReference>
<dbReference type="GO" id="GO:0045892">
    <property type="term" value="P:negative regulation of DNA-templated transcription"/>
    <property type="evidence" value="ECO:0007669"/>
    <property type="project" value="TreeGrafter"/>
</dbReference>
<keyword evidence="4" id="KW-0963">Cytoplasm</keyword>
<comment type="subcellular location">
    <subcellularLocation>
        <location evidence="2">Cytoplasm</location>
    </subcellularLocation>
    <subcellularLocation>
        <location evidence="1">Nucleus</location>
    </subcellularLocation>
</comment>